<accession>A0A226CV48</accession>
<evidence type="ECO:0000313" key="3">
    <source>
        <dbReference type="Proteomes" id="UP000198287"/>
    </source>
</evidence>
<dbReference type="Proteomes" id="UP000198287">
    <property type="component" value="Unassembled WGS sequence"/>
</dbReference>
<dbReference type="AlphaFoldDB" id="A0A226CV48"/>
<dbReference type="PANTHER" id="PTHR11005">
    <property type="entry name" value="LYSOSOMAL ACID LIPASE-RELATED"/>
    <property type="match status" value="1"/>
</dbReference>
<evidence type="ECO:0000259" key="1">
    <source>
        <dbReference type="Pfam" id="PF04083"/>
    </source>
</evidence>
<sequence>MKRSSGPPGRVVPQVIKKYGFPVESHTVVTEDGYILNLFRIPGKRRTYRGLQEQEDDENENKFPVLLNHGLFANGHIWLMQHGLRNLAFKLASEGYDVWLSNGRGTRYSQKHVKLDPESSEYWNFSFHEMGMYDLPAVIHYIRSVARQPKIYYIGHSMGSTSFFVAMSEIPELNDFVPFYTLPHVPDSVSTKTLLHYMQLINSGKFRQFDYPSSWENEERYGVKGPRDYNLSKITTPMVLVWSDNDNLATPKDVNITRSFLRPDVVKESIRVPWYLWTHRDFIKAIDADKLVYDKSIEILNTKRYG</sequence>
<gene>
    <name evidence="2" type="ORF">Fcan01_27958</name>
</gene>
<dbReference type="Gene3D" id="3.40.50.1820">
    <property type="entry name" value="alpha/beta hydrolase"/>
    <property type="match status" value="2"/>
</dbReference>
<dbReference type="GO" id="GO:0006629">
    <property type="term" value="P:lipid metabolic process"/>
    <property type="evidence" value="ECO:0007669"/>
    <property type="project" value="InterPro"/>
</dbReference>
<organism evidence="2 3">
    <name type="scientific">Folsomia candida</name>
    <name type="common">Springtail</name>
    <dbReference type="NCBI Taxonomy" id="158441"/>
    <lineage>
        <taxon>Eukaryota</taxon>
        <taxon>Metazoa</taxon>
        <taxon>Ecdysozoa</taxon>
        <taxon>Arthropoda</taxon>
        <taxon>Hexapoda</taxon>
        <taxon>Collembola</taxon>
        <taxon>Entomobryomorpha</taxon>
        <taxon>Isotomoidea</taxon>
        <taxon>Isotomidae</taxon>
        <taxon>Proisotominae</taxon>
        <taxon>Folsomia</taxon>
    </lineage>
</organism>
<reference evidence="2 3" key="1">
    <citation type="submission" date="2015-12" db="EMBL/GenBank/DDBJ databases">
        <title>The genome of Folsomia candida.</title>
        <authorList>
            <person name="Faddeeva A."/>
            <person name="Derks M.F."/>
            <person name="Anvar Y."/>
            <person name="Smit S."/>
            <person name="Van Straalen N."/>
            <person name="Roelofs D."/>
        </authorList>
    </citation>
    <scope>NUCLEOTIDE SEQUENCE [LARGE SCALE GENOMIC DNA]</scope>
    <source>
        <strain evidence="2 3">VU population</strain>
        <tissue evidence="2">Whole body</tissue>
    </source>
</reference>
<dbReference type="OMA" id="IQEWING"/>
<keyword evidence="3" id="KW-1185">Reference proteome</keyword>
<name>A0A226CV48_FOLCA</name>
<comment type="caution">
    <text evidence="2">The sequence shown here is derived from an EMBL/GenBank/DDBJ whole genome shotgun (WGS) entry which is preliminary data.</text>
</comment>
<proteinExistence type="predicted"/>
<dbReference type="EMBL" id="LNIX01000060">
    <property type="protein sequence ID" value="OXA37275.1"/>
    <property type="molecule type" value="Genomic_DNA"/>
</dbReference>
<feature type="domain" description="Partial AB-hydrolase lipase" evidence="1">
    <location>
        <begin position="12"/>
        <end position="81"/>
    </location>
</feature>
<evidence type="ECO:0000313" key="2">
    <source>
        <dbReference type="EMBL" id="OXA37275.1"/>
    </source>
</evidence>
<dbReference type="Pfam" id="PF04083">
    <property type="entry name" value="Abhydro_lipase"/>
    <property type="match status" value="1"/>
</dbReference>
<dbReference type="SUPFAM" id="SSF53474">
    <property type="entry name" value="alpha/beta-Hydrolases"/>
    <property type="match status" value="1"/>
</dbReference>
<dbReference type="InterPro" id="IPR029058">
    <property type="entry name" value="AB_hydrolase_fold"/>
</dbReference>
<protein>
    <submittedName>
        <fullName evidence="2">Gastric triacylglycerol lipase</fullName>
    </submittedName>
</protein>
<dbReference type="InterPro" id="IPR006693">
    <property type="entry name" value="AB_hydrolase_lipase"/>
</dbReference>
<dbReference type="OrthoDB" id="9974421at2759"/>